<organism evidence="1 2">
    <name type="scientific">Aciduricibacillus chroicocephali</name>
    <dbReference type="NCBI Taxonomy" id="3054939"/>
    <lineage>
        <taxon>Bacteria</taxon>
        <taxon>Bacillati</taxon>
        <taxon>Bacillota</taxon>
        <taxon>Bacilli</taxon>
        <taxon>Bacillales</taxon>
        <taxon>Bacillaceae</taxon>
        <taxon>Aciduricibacillus</taxon>
    </lineage>
</organism>
<dbReference type="InterPro" id="IPR019593">
    <property type="entry name" value="Spore_coat_protein_Z/Y"/>
</dbReference>
<dbReference type="EMBL" id="CP129113">
    <property type="protein sequence ID" value="WLV25559.1"/>
    <property type="molecule type" value="Genomic_DNA"/>
</dbReference>
<evidence type="ECO:0000313" key="1">
    <source>
        <dbReference type="EMBL" id="WLV25559.1"/>
    </source>
</evidence>
<protein>
    <submittedName>
        <fullName evidence="1">CotY/CotZ family spore coat protein</fullName>
    </submittedName>
</protein>
<proteinExistence type="predicted"/>
<dbReference type="Pfam" id="PF10612">
    <property type="entry name" value="Spore-coat_CotZ"/>
    <property type="match status" value="1"/>
</dbReference>
<gene>
    <name evidence="1" type="ORF">QR721_04960</name>
</gene>
<keyword evidence="2" id="KW-1185">Reference proteome</keyword>
<accession>A0ABY9KXH7</accession>
<reference evidence="1" key="1">
    <citation type="submission" date="2023-06" db="EMBL/GenBank/DDBJ databases">
        <title>A Treasure from Seagulls: Isolation and Description of Aciduricobacillus qingdaonensis gen. nov., sp. nov., a Rare Obligately Uric Acid-utilizing Member in the Family Bacillaceae.</title>
        <authorList>
            <person name="Liu W."/>
            <person name="Wang B."/>
        </authorList>
    </citation>
    <scope>NUCLEOTIDE SEQUENCE</scope>
    <source>
        <strain evidence="1">44XB</strain>
    </source>
</reference>
<evidence type="ECO:0000313" key="2">
    <source>
        <dbReference type="Proteomes" id="UP001180087"/>
    </source>
</evidence>
<keyword evidence="1" id="KW-0946">Virion</keyword>
<sequence length="178" mass="19316">MGCGENVKPEHLGENCVSRILREIVAAQNDVVNNDCCDTSCEQSISDLLGETEPGNDLDTVPVILYCKGTCKPFKGYGVGQHHHHGHDKLTRAIGSFFFKVKKVTNDNCAVLELLASHGCHKPDTEVGHENEEGKCKDDPKTPACQPTDHLQATGLCLTVDLNCFCHVTCLPAIQANC</sequence>
<keyword evidence="1" id="KW-0167">Capsid protein</keyword>
<dbReference type="Proteomes" id="UP001180087">
    <property type="component" value="Chromosome"/>
</dbReference>
<name>A0ABY9KXH7_9BACI</name>
<dbReference type="RefSeq" id="WP_348029350.1">
    <property type="nucleotide sequence ID" value="NZ_CP129113.1"/>
</dbReference>